<dbReference type="Proteomes" id="UP000053800">
    <property type="component" value="Unassembled WGS sequence"/>
</dbReference>
<gene>
    <name evidence="1" type="ORF">I314_06507</name>
</gene>
<sequence>MHRSYPSVKYSTITAYVDPELPGQQRRPAMG</sequence>
<name>A0ABR5B1Z4_CRYGA</name>
<keyword evidence="2" id="KW-1185">Reference proteome</keyword>
<proteinExistence type="predicted"/>
<accession>A0ABR5B1Z4</accession>
<protein>
    <submittedName>
        <fullName evidence="1">Uncharacterized protein</fullName>
    </submittedName>
</protein>
<reference evidence="1 2" key="1">
    <citation type="submission" date="2015-01" db="EMBL/GenBank/DDBJ databases">
        <title>The Genome Sequence of Cryptococcus gattii CA1873.</title>
        <authorList>
            <consortium name="The Broad Institute Genomics Platform"/>
            <person name="Cuomo C."/>
            <person name="Litvintseva A."/>
            <person name="Chen Y."/>
            <person name="Heitman J."/>
            <person name="Sun S."/>
            <person name="Springer D."/>
            <person name="Dromer F."/>
            <person name="Young S."/>
            <person name="Zeng Q."/>
            <person name="Gargeya S."/>
            <person name="Abouelleil A."/>
            <person name="Alvarado L."/>
            <person name="Chapman S.B."/>
            <person name="Gainer-Dewar J."/>
            <person name="Goldberg J."/>
            <person name="Griggs A."/>
            <person name="Gujja S."/>
            <person name="Hansen M."/>
            <person name="Howarth C."/>
            <person name="Imamovic A."/>
            <person name="Larimer J."/>
            <person name="Murphy C."/>
            <person name="Naylor J."/>
            <person name="Pearson M."/>
            <person name="Priest M."/>
            <person name="Roberts A."/>
            <person name="Saif S."/>
            <person name="Shea T."/>
            <person name="Sykes S."/>
            <person name="Wortman J."/>
            <person name="Nusbaum C."/>
            <person name="Birren B."/>
        </authorList>
    </citation>
    <scope>NUCLEOTIDE SEQUENCE [LARGE SCALE GENOMIC DNA]</scope>
    <source>
        <strain evidence="1 2">CA1873</strain>
    </source>
</reference>
<dbReference type="EMBL" id="KN848911">
    <property type="protein sequence ID" value="KIR57615.1"/>
    <property type="molecule type" value="Genomic_DNA"/>
</dbReference>
<evidence type="ECO:0000313" key="1">
    <source>
        <dbReference type="EMBL" id="KIR57615.1"/>
    </source>
</evidence>
<organism evidence="1 2">
    <name type="scientific">Cryptococcus bacillisporus CA1873</name>
    <dbReference type="NCBI Taxonomy" id="1296111"/>
    <lineage>
        <taxon>Eukaryota</taxon>
        <taxon>Fungi</taxon>
        <taxon>Dikarya</taxon>
        <taxon>Basidiomycota</taxon>
        <taxon>Agaricomycotina</taxon>
        <taxon>Tremellomycetes</taxon>
        <taxon>Tremellales</taxon>
        <taxon>Cryptococcaceae</taxon>
        <taxon>Cryptococcus</taxon>
        <taxon>Cryptococcus gattii species complex</taxon>
    </lineage>
</organism>
<evidence type="ECO:0000313" key="2">
    <source>
        <dbReference type="Proteomes" id="UP000053800"/>
    </source>
</evidence>